<reference evidence="9 10" key="1">
    <citation type="journal article" date="2015" name="Environ. Microbiol.">
        <title>Metagenome sequence of Elaphomyces granulatus from sporocarp tissue reveals Ascomycota ectomycorrhizal fingerprints of genome expansion and a Proteobacteria-rich microbiome.</title>
        <authorList>
            <person name="Quandt C.A."/>
            <person name="Kohler A."/>
            <person name="Hesse C.N."/>
            <person name="Sharpton T.J."/>
            <person name="Martin F."/>
            <person name="Spatafora J.W."/>
        </authorList>
    </citation>
    <scope>NUCLEOTIDE SEQUENCE [LARGE SCALE GENOMIC DNA]</scope>
    <source>
        <strain evidence="9 10">OSC145934</strain>
    </source>
</reference>
<dbReference type="PANTHER" id="PTHR10794:SF63">
    <property type="entry name" value="ALPHA_BETA HYDROLASE 1, ISOFORM A"/>
    <property type="match status" value="1"/>
</dbReference>
<keyword evidence="10" id="KW-1185">Reference proteome</keyword>
<dbReference type="InterPro" id="IPR029058">
    <property type="entry name" value="AB_hydrolase_fold"/>
</dbReference>
<accession>A0A232LVR7</accession>
<dbReference type="EC" id="2.3.1.84" evidence="6"/>
<dbReference type="AlphaFoldDB" id="A0A232LVR7"/>
<dbReference type="SUPFAM" id="SSF53474">
    <property type="entry name" value="alpha/beta-Hydrolases"/>
    <property type="match status" value="1"/>
</dbReference>
<evidence type="ECO:0000313" key="10">
    <source>
        <dbReference type="Proteomes" id="UP000243515"/>
    </source>
</evidence>
<dbReference type="InterPro" id="IPR000073">
    <property type="entry name" value="AB_hydrolase_1"/>
</dbReference>
<comment type="similarity">
    <text evidence="1">Belongs to the AB hydrolase superfamily. AB hydrolase 4 family.</text>
</comment>
<feature type="domain" description="AB hydrolase-1" evidence="8">
    <location>
        <begin position="147"/>
        <end position="365"/>
    </location>
</feature>
<evidence type="ECO:0000256" key="6">
    <source>
        <dbReference type="ARBA" id="ARBA00066969"/>
    </source>
</evidence>
<dbReference type="Proteomes" id="UP000243515">
    <property type="component" value="Unassembled WGS sequence"/>
</dbReference>
<sequence>MKSLSWLLPSAKISFHHSKDSKLLLTKKSDAERKENKITLADLCREATPLTCRLNPLLFNGHLQTAWTTLDKTEIPIYYRRKVFEAENPTYQGHFAVDFVVPPYEAPSNDEETDKARVFTLPSGLPPRTAFFTAEGFAALPSNDNRPMLVVLHGLTGGSHEIYLRSVLAPLVLENGGWEVCVINSRGCSQSKITSGILFNARSTWDARQTIKWLRINFPNRPLFGIGFSLGANILTNYLGEEGKDCVLKAAVICANPWNLDVTNIALQRTWLGQQVYAKVMGSNLKKLVYDHIDMLMNNPRIDLELVKSIKYIHHFDRYVQAPTWGYPSEGAYHRDASSVDSLHAIRIPFFAIQAEDDPISAKEALPFHELTQTPYGVMLTTSWGGHIGWFETGGSRWFVKPAANFLNVIAKEIDLETPFVLENPGMLYGKGLCNGKDTKRPELPPSFEFDSINRKLSMPIYKSI</sequence>
<dbReference type="GO" id="GO:0051792">
    <property type="term" value="P:medium-chain fatty acid biosynthetic process"/>
    <property type="evidence" value="ECO:0007669"/>
    <property type="project" value="TreeGrafter"/>
</dbReference>
<dbReference type="FunFam" id="3.40.50.1820:FF:000137">
    <property type="entry name" value="EEB1p Acyl-coenzymeA:ethanol O-acyltransferase"/>
    <property type="match status" value="1"/>
</dbReference>
<dbReference type="GO" id="GO:0004026">
    <property type="term" value="F:alcohol O-acetyltransferase activity"/>
    <property type="evidence" value="ECO:0007669"/>
    <property type="project" value="UniProtKB-EC"/>
</dbReference>
<dbReference type="EMBL" id="NPHW01004255">
    <property type="protein sequence ID" value="OXV08202.1"/>
    <property type="molecule type" value="Genomic_DNA"/>
</dbReference>
<keyword evidence="3" id="KW-0378">Hydrolase</keyword>
<proteinExistence type="inferred from homology"/>
<evidence type="ECO:0000256" key="2">
    <source>
        <dbReference type="ARBA" id="ARBA00022679"/>
    </source>
</evidence>
<evidence type="ECO:0000313" key="9">
    <source>
        <dbReference type="EMBL" id="OXV08202.1"/>
    </source>
</evidence>
<dbReference type="Gene3D" id="3.40.50.1820">
    <property type="entry name" value="alpha/beta hydrolase"/>
    <property type="match status" value="1"/>
</dbReference>
<evidence type="ECO:0000256" key="1">
    <source>
        <dbReference type="ARBA" id="ARBA00010884"/>
    </source>
</evidence>
<dbReference type="Pfam" id="PF00561">
    <property type="entry name" value="Abhydrolase_1"/>
    <property type="match status" value="1"/>
</dbReference>
<protein>
    <recommendedName>
        <fullName evidence="6">alcohol O-acetyltransferase</fullName>
        <ecNumber evidence="6">2.3.1.84</ecNumber>
    </recommendedName>
    <alternativeName>
        <fullName evidence="7">Alcohol O-acetyltransferase</fullName>
    </alternativeName>
</protein>
<dbReference type="OrthoDB" id="5954035at2759"/>
<dbReference type="PANTHER" id="PTHR10794">
    <property type="entry name" value="ABHYDROLASE DOMAIN-CONTAINING PROTEIN"/>
    <property type="match status" value="1"/>
</dbReference>
<evidence type="ECO:0000256" key="4">
    <source>
        <dbReference type="ARBA" id="ARBA00050620"/>
    </source>
</evidence>
<gene>
    <name evidence="9" type="ORF">Egran_04032</name>
</gene>
<dbReference type="InterPro" id="IPR050960">
    <property type="entry name" value="AB_hydrolase_4_sf"/>
</dbReference>
<name>A0A232LVR7_9EURO</name>
<organism evidence="9 10">
    <name type="scientific">Elaphomyces granulatus</name>
    <dbReference type="NCBI Taxonomy" id="519963"/>
    <lineage>
        <taxon>Eukaryota</taxon>
        <taxon>Fungi</taxon>
        <taxon>Dikarya</taxon>
        <taxon>Ascomycota</taxon>
        <taxon>Pezizomycotina</taxon>
        <taxon>Eurotiomycetes</taxon>
        <taxon>Eurotiomycetidae</taxon>
        <taxon>Eurotiales</taxon>
        <taxon>Elaphomycetaceae</taxon>
        <taxon>Elaphomyces</taxon>
    </lineage>
</organism>
<dbReference type="GO" id="GO:0008126">
    <property type="term" value="F:acetylesterase activity"/>
    <property type="evidence" value="ECO:0007669"/>
    <property type="project" value="TreeGrafter"/>
</dbReference>
<comment type="function">
    <text evidence="5">Displays enzymatic activity both for medium-chain fatty acid (MCFA) ethyl ester synthesis and hydrolysis (esterase activity). MCFA are toxic for yeast and this enzyme could thus be involved in their detoxification by esterification.</text>
</comment>
<evidence type="ECO:0000256" key="7">
    <source>
        <dbReference type="ARBA" id="ARBA00080774"/>
    </source>
</evidence>
<dbReference type="GO" id="GO:0047372">
    <property type="term" value="F:monoacylglycerol lipase activity"/>
    <property type="evidence" value="ECO:0007669"/>
    <property type="project" value="TreeGrafter"/>
</dbReference>
<comment type="catalytic activity">
    <reaction evidence="4">
        <text>an aliphatic alcohol + acetyl-CoA = an acetyl ester + CoA</text>
        <dbReference type="Rhea" id="RHEA:17229"/>
        <dbReference type="ChEBI" id="CHEBI:2571"/>
        <dbReference type="ChEBI" id="CHEBI:47622"/>
        <dbReference type="ChEBI" id="CHEBI:57287"/>
        <dbReference type="ChEBI" id="CHEBI:57288"/>
        <dbReference type="EC" id="2.3.1.84"/>
    </reaction>
</comment>
<dbReference type="GO" id="GO:0051793">
    <property type="term" value="P:medium-chain fatty acid catabolic process"/>
    <property type="evidence" value="ECO:0007669"/>
    <property type="project" value="UniProtKB-ARBA"/>
</dbReference>
<evidence type="ECO:0000256" key="3">
    <source>
        <dbReference type="ARBA" id="ARBA00022801"/>
    </source>
</evidence>
<comment type="caution">
    <text evidence="9">The sequence shown here is derived from an EMBL/GenBank/DDBJ whole genome shotgun (WGS) entry which is preliminary data.</text>
</comment>
<evidence type="ECO:0000256" key="5">
    <source>
        <dbReference type="ARBA" id="ARBA00054277"/>
    </source>
</evidence>
<evidence type="ECO:0000259" key="8">
    <source>
        <dbReference type="Pfam" id="PF00561"/>
    </source>
</evidence>
<keyword evidence="2" id="KW-0808">Transferase</keyword>